<dbReference type="InterPro" id="IPR001199">
    <property type="entry name" value="Cyt_B5-like_heme/steroid-bd"/>
</dbReference>
<evidence type="ECO:0000256" key="1">
    <source>
        <dbReference type="ARBA" id="ARBA00004131"/>
    </source>
</evidence>
<dbReference type="Pfam" id="PF00173">
    <property type="entry name" value="Cyt-b5"/>
    <property type="match status" value="1"/>
</dbReference>
<dbReference type="GO" id="GO:0005789">
    <property type="term" value="C:endoplasmic reticulum membrane"/>
    <property type="evidence" value="ECO:0007669"/>
    <property type="project" value="UniProtKB-SubCell"/>
</dbReference>
<keyword evidence="5 14" id="KW-0479">Metal-binding</keyword>
<keyword evidence="6" id="KW-0256">Endoplasmic reticulum</keyword>
<evidence type="ECO:0000256" key="13">
    <source>
        <dbReference type="ARBA" id="ARBA00039806"/>
    </source>
</evidence>
<dbReference type="EMBL" id="KN740296">
    <property type="protein sequence ID" value="KIH53823.1"/>
    <property type="molecule type" value="Genomic_DNA"/>
</dbReference>
<dbReference type="PANTHER" id="PTHR19359">
    <property type="entry name" value="CYTOCHROME B5"/>
    <property type="match status" value="1"/>
</dbReference>
<evidence type="ECO:0000313" key="16">
    <source>
        <dbReference type="EMBL" id="KIH53823.1"/>
    </source>
</evidence>
<dbReference type="PRINTS" id="PR00363">
    <property type="entry name" value="CYTOCHROMEB5"/>
</dbReference>
<organism evidence="16 17">
    <name type="scientific">Ancylostoma duodenale</name>
    <dbReference type="NCBI Taxonomy" id="51022"/>
    <lineage>
        <taxon>Eukaryota</taxon>
        <taxon>Metazoa</taxon>
        <taxon>Ecdysozoa</taxon>
        <taxon>Nematoda</taxon>
        <taxon>Chromadorea</taxon>
        <taxon>Rhabditida</taxon>
        <taxon>Rhabditina</taxon>
        <taxon>Rhabditomorpha</taxon>
        <taxon>Strongyloidea</taxon>
        <taxon>Ancylostomatidae</taxon>
        <taxon>Ancylostomatinae</taxon>
        <taxon>Ancylostoma</taxon>
    </lineage>
</organism>
<evidence type="ECO:0000256" key="12">
    <source>
        <dbReference type="ARBA" id="ARBA00038168"/>
    </source>
</evidence>
<keyword evidence="3 14" id="KW-0349">Heme</keyword>
<name>A0A0C2CBX4_9BILA</name>
<keyword evidence="10" id="KW-0472">Membrane</keyword>
<evidence type="ECO:0000256" key="3">
    <source>
        <dbReference type="ARBA" id="ARBA00022617"/>
    </source>
</evidence>
<evidence type="ECO:0000259" key="15">
    <source>
        <dbReference type="PROSITE" id="PS50255"/>
    </source>
</evidence>
<evidence type="ECO:0000313" key="17">
    <source>
        <dbReference type="Proteomes" id="UP000054047"/>
    </source>
</evidence>
<dbReference type="GO" id="GO:0020037">
    <property type="term" value="F:heme binding"/>
    <property type="evidence" value="ECO:0007669"/>
    <property type="project" value="UniProtKB-UniRule"/>
</dbReference>
<gene>
    <name evidence="16" type="ORF">ANCDUO_16036</name>
</gene>
<sequence>MANHVDIASASDMSCKEIPRCEVAEHCTPDDAWMIIRNDVIDVTNFLDEHPGGMEIMLEYAGCDATDAFESVGHSIAARMLAEKYKIGTLPEHEQTHSRECISEAKKLMCPMHITA</sequence>
<dbReference type="InterPro" id="IPR036400">
    <property type="entry name" value="Cyt_B5-like_heme/steroid_sf"/>
</dbReference>
<evidence type="ECO:0000256" key="14">
    <source>
        <dbReference type="RuleBase" id="RU362121"/>
    </source>
</evidence>
<evidence type="ECO:0000256" key="2">
    <source>
        <dbReference type="ARBA" id="ARBA00022448"/>
    </source>
</evidence>
<keyword evidence="4" id="KW-0812">Transmembrane</keyword>
<evidence type="ECO:0000256" key="6">
    <source>
        <dbReference type="ARBA" id="ARBA00022824"/>
    </source>
</evidence>
<evidence type="ECO:0000256" key="5">
    <source>
        <dbReference type="ARBA" id="ARBA00022723"/>
    </source>
</evidence>
<dbReference type="PROSITE" id="PS50255">
    <property type="entry name" value="CYTOCHROME_B5_2"/>
    <property type="match status" value="1"/>
</dbReference>
<accession>A0A0C2CBX4</accession>
<dbReference type="PROSITE" id="PS00191">
    <property type="entry name" value="CYTOCHROME_B5_1"/>
    <property type="match status" value="1"/>
</dbReference>
<dbReference type="Proteomes" id="UP000054047">
    <property type="component" value="Unassembled WGS sequence"/>
</dbReference>
<protein>
    <recommendedName>
        <fullName evidence="13">Cytochrome b5</fullName>
    </recommendedName>
</protein>
<dbReference type="OrthoDB" id="260519at2759"/>
<dbReference type="SUPFAM" id="SSF55856">
    <property type="entry name" value="Cytochrome b5-like heme/steroid binding domain"/>
    <property type="match status" value="1"/>
</dbReference>
<dbReference type="SMART" id="SM01117">
    <property type="entry name" value="Cyt-b5"/>
    <property type="match status" value="1"/>
</dbReference>
<dbReference type="GO" id="GO:0046872">
    <property type="term" value="F:metal ion binding"/>
    <property type="evidence" value="ECO:0007669"/>
    <property type="project" value="UniProtKB-UniRule"/>
</dbReference>
<keyword evidence="7" id="KW-0492">Microsome</keyword>
<keyword evidence="2" id="KW-0813">Transport</keyword>
<evidence type="ECO:0000256" key="7">
    <source>
        <dbReference type="ARBA" id="ARBA00022848"/>
    </source>
</evidence>
<feature type="domain" description="Cytochrome b5 heme-binding" evidence="15">
    <location>
        <begin position="15"/>
        <end position="91"/>
    </location>
</feature>
<keyword evidence="9 14" id="KW-0408">Iron</keyword>
<dbReference type="AlphaFoldDB" id="A0A0C2CBX4"/>
<reference evidence="16 17" key="1">
    <citation type="submission" date="2013-12" db="EMBL/GenBank/DDBJ databases">
        <title>Draft genome of the parsitic nematode Ancylostoma duodenale.</title>
        <authorList>
            <person name="Mitreva M."/>
        </authorList>
    </citation>
    <scope>NUCLEOTIDE SEQUENCE [LARGE SCALE GENOMIC DNA]</scope>
    <source>
        <strain evidence="16 17">Zhejiang</strain>
    </source>
</reference>
<evidence type="ECO:0000256" key="9">
    <source>
        <dbReference type="ARBA" id="ARBA00023004"/>
    </source>
</evidence>
<keyword evidence="17" id="KW-1185">Reference proteome</keyword>
<evidence type="ECO:0000256" key="4">
    <source>
        <dbReference type="ARBA" id="ARBA00022692"/>
    </source>
</evidence>
<comment type="similarity">
    <text evidence="12 14">Belongs to the cytochrome b5 family.</text>
</comment>
<dbReference type="InterPro" id="IPR018506">
    <property type="entry name" value="Cyt_B5_heme-BS"/>
</dbReference>
<dbReference type="Gene3D" id="3.10.120.10">
    <property type="entry name" value="Cytochrome b5-like heme/steroid binding domain"/>
    <property type="match status" value="1"/>
</dbReference>
<dbReference type="PANTHER" id="PTHR19359:SF150">
    <property type="entry name" value="CYTOCHROME B5"/>
    <property type="match status" value="1"/>
</dbReference>
<evidence type="ECO:0000256" key="10">
    <source>
        <dbReference type="ARBA" id="ARBA00023136"/>
    </source>
</evidence>
<dbReference type="InterPro" id="IPR050668">
    <property type="entry name" value="Cytochrome_b5"/>
</dbReference>
<comment type="subcellular location">
    <subcellularLocation>
        <location evidence="1">Endoplasmic reticulum membrane</location>
        <topology evidence="1">Single-pass membrane protein</topology>
        <orientation evidence="1">Cytoplasmic side</orientation>
    </subcellularLocation>
    <subcellularLocation>
        <location evidence="11">Microsome membrane</location>
        <topology evidence="11">Single-pass membrane protein</topology>
        <orientation evidence="11">Cytoplasmic side</orientation>
    </subcellularLocation>
</comment>
<proteinExistence type="inferred from homology"/>
<evidence type="ECO:0000256" key="8">
    <source>
        <dbReference type="ARBA" id="ARBA00022982"/>
    </source>
</evidence>
<keyword evidence="8" id="KW-0249">Electron transport</keyword>
<evidence type="ECO:0000256" key="11">
    <source>
        <dbReference type="ARBA" id="ARBA00037877"/>
    </source>
</evidence>